<dbReference type="GO" id="GO:0043005">
    <property type="term" value="C:neuron projection"/>
    <property type="evidence" value="ECO:0007669"/>
    <property type="project" value="TreeGrafter"/>
</dbReference>
<dbReference type="SMART" id="SM00408">
    <property type="entry name" value="IGc2"/>
    <property type="match status" value="1"/>
</dbReference>
<dbReference type="VEuPathDB" id="VectorBase:GPAI034569"/>
<keyword evidence="1" id="KW-0732">Signal</keyword>
<keyword evidence="2" id="KW-0677">Repeat</keyword>
<accession>A0A1B0A4Z1</accession>
<dbReference type="STRING" id="7398.A0A1B0A4Z1"/>
<protein>
    <submittedName>
        <fullName evidence="6">Ig-like domain-containing protein</fullName>
    </submittedName>
</protein>
<reference evidence="7" key="1">
    <citation type="submission" date="2014-03" db="EMBL/GenBank/DDBJ databases">
        <authorList>
            <person name="Aksoy S."/>
            <person name="Warren W."/>
            <person name="Wilson R.K."/>
        </authorList>
    </citation>
    <scope>NUCLEOTIDE SEQUENCE [LARGE SCALE GENOMIC DNA]</scope>
    <source>
        <strain evidence="7">IAEA</strain>
    </source>
</reference>
<dbReference type="InterPro" id="IPR003598">
    <property type="entry name" value="Ig_sub2"/>
</dbReference>
<name>A0A1B0A4Z1_GLOPL</name>
<keyword evidence="7" id="KW-1185">Reference proteome</keyword>
<dbReference type="PANTHER" id="PTHR12231">
    <property type="entry name" value="CTX-RELATED TYPE I TRANSMEMBRANE PROTEIN"/>
    <property type="match status" value="1"/>
</dbReference>
<keyword evidence="4" id="KW-0393">Immunoglobulin domain</keyword>
<evidence type="ECO:0000256" key="1">
    <source>
        <dbReference type="ARBA" id="ARBA00022729"/>
    </source>
</evidence>
<dbReference type="InterPro" id="IPR007110">
    <property type="entry name" value="Ig-like_dom"/>
</dbReference>
<dbReference type="SMART" id="SM00409">
    <property type="entry name" value="IG"/>
    <property type="match status" value="1"/>
</dbReference>
<dbReference type="PROSITE" id="PS50835">
    <property type="entry name" value="IG_LIKE"/>
    <property type="match status" value="1"/>
</dbReference>
<reference evidence="6" key="2">
    <citation type="submission" date="2020-05" db="UniProtKB">
        <authorList>
            <consortium name="EnsemblMetazoa"/>
        </authorList>
    </citation>
    <scope>IDENTIFICATION</scope>
    <source>
        <strain evidence="6">IAEA</strain>
    </source>
</reference>
<sequence length="232" mass="25884">MSMPILLSVVEKKQKQKREATTKTKNISCLCFSVPPMLTIPHQLVGAPEGFNVTIECLTEAHPTSLNYWTRGEGPIIHDSGKFKVESSIGVPAYKTHMKLTIINVSSSDDGIYKCVAKNPRGETDGIIRLYVSYPPTTIPYGNSNTDLNRMDNGYSADLSRSEKNFKSQINEITLSEQKSLVDKTNDNESDDVFGKPDHSKEILSDCWRLKPNLIALSILSMTLDLIYLLLN</sequence>
<evidence type="ECO:0000313" key="7">
    <source>
        <dbReference type="Proteomes" id="UP000092445"/>
    </source>
</evidence>
<dbReference type="InterPro" id="IPR036179">
    <property type="entry name" value="Ig-like_dom_sf"/>
</dbReference>
<keyword evidence="3" id="KW-1015">Disulfide bond</keyword>
<dbReference type="EnsemblMetazoa" id="GPAI034569-RA">
    <property type="protein sequence ID" value="GPAI034569-PA"/>
    <property type="gene ID" value="GPAI034569"/>
</dbReference>
<dbReference type="InterPro" id="IPR013783">
    <property type="entry name" value="Ig-like_fold"/>
</dbReference>
<proteinExistence type="predicted"/>
<dbReference type="AlphaFoldDB" id="A0A1B0A4Z1"/>
<evidence type="ECO:0000256" key="3">
    <source>
        <dbReference type="ARBA" id="ARBA00023157"/>
    </source>
</evidence>
<dbReference type="PANTHER" id="PTHR12231:SF157">
    <property type="entry name" value="DPR-INTERACTING PROTEIN EPSILON-RELATED"/>
    <property type="match status" value="1"/>
</dbReference>
<evidence type="ECO:0000256" key="2">
    <source>
        <dbReference type="ARBA" id="ARBA00022737"/>
    </source>
</evidence>
<dbReference type="FunFam" id="2.60.40.10:FF:000376">
    <property type="entry name" value="CLUMA_CG000981, isoform A"/>
    <property type="match status" value="1"/>
</dbReference>
<dbReference type="InterPro" id="IPR003599">
    <property type="entry name" value="Ig_sub"/>
</dbReference>
<evidence type="ECO:0000256" key="4">
    <source>
        <dbReference type="ARBA" id="ARBA00023319"/>
    </source>
</evidence>
<organism evidence="6 7">
    <name type="scientific">Glossina pallidipes</name>
    <name type="common">Tsetse fly</name>
    <dbReference type="NCBI Taxonomy" id="7398"/>
    <lineage>
        <taxon>Eukaryota</taxon>
        <taxon>Metazoa</taxon>
        <taxon>Ecdysozoa</taxon>
        <taxon>Arthropoda</taxon>
        <taxon>Hexapoda</taxon>
        <taxon>Insecta</taxon>
        <taxon>Pterygota</taxon>
        <taxon>Neoptera</taxon>
        <taxon>Endopterygota</taxon>
        <taxon>Diptera</taxon>
        <taxon>Brachycera</taxon>
        <taxon>Muscomorpha</taxon>
        <taxon>Hippoboscoidea</taxon>
        <taxon>Glossinidae</taxon>
        <taxon>Glossina</taxon>
    </lineage>
</organism>
<dbReference type="Proteomes" id="UP000092445">
    <property type="component" value="Unassembled WGS sequence"/>
</dbReference>
<dbReference type="Gene3D" id="2.60.40.10">
    <property type="entry name" value="Immunoglobulins"/>
    <property type="match status" value="1"/>
</dbReference>
<evidence type="ECO:0000313" key="6">
    <source>
        <dbReference type="EnsemblMetazoa" id="GPAI034569-PA"/>
    </source>
</evidence>
<dbReference type="Pfam" id="PF13927">
    <property type="entry name" value="Ig_3"/>
    <property type="match status" value="1"/>
</dbReference>
<evidence type="ECO:0000259" key="5">
    <source>
        <dbReference type="PROSITE" id="PS50835"/>
    </source>
</evidence>
<feature type="domain" description="Ig-like" evidence="5">
    <location>
        <begin position="35"/>
        <end position="133"/>
    </location>
</feature>
<dbReference type="SUPFAM" id="SSF48726">
    <property type="entry name" value="Immunoglobulin"/>
    <property type="match status" value="1"/>
</dbReference>
<dbReference type="InterPro" id="IPR051170">
    <property type="entry name" value="Neural/epithelial_adhesion"/>
</dbReference>